<dbReference type="InterPro" id="IPR002347">
    <property type="entry name" value="SDR_fam"/>
</dbReference>
<evidence type="ECO:0000256" key="2">
    <source>
        <dbReference type="ARBA" id="ARBA00023002"/>
    </source>
</evidence>
<organism evidence="3 4">
    <name type="scientific">Reyranella soli</name>
    <dbReference type="NCBI Taxonomy" id="1230389"/>
    <lineage>
        <taxon>Bacteria</taxon>
        <taxon>Pseudomonadati</taxon>
        <taxon>Pseudomonadota</taxon>
        <taxon>Alphaproteobacteria</taxon>
        <taxon>Hyphomicrobiales</taxon>
        <taxon>Reyranellaceae</taxon>
        <taxon>Reyranella</taxon>
    </lineage>
</organism>
<dbReference type="PROSITE" id="PS00061">
    <property type="entry name" value="ADH_SHORT"/>
    <property type="match status" value="1"/>
</dbReference>
<dbReference type="PANTHER" id="PTHR43477:SF1">
    <property type="entry name" value="DIHYDROANTICAPSIN 7-DEHYDROGENASE"/>
    <property type="match status" value="1"/>
</dbReference>
<gene>
    <name evidence="3" type="ORF">RSO01_16220</name>
</gene>
<dbReference type="RefSeq" id="WP_147147994.1">
    <property type="nucleotide sequence ID" value="NZ_BKAJ01000030.1"/>
</dbReference>
<dbReference type="EMBL" id="BKAJ01000030">
    <property type="protein sequence ID" value="GEP54456.1"/>
    <property type="molecule type" value="Genomic_DNA"/>
</dbReference>
<dbReference type="PRINTS" id="PR00080">
    <property type="entry name" value="SDRFAMILY"/>
</dbReference>
<dbReference type="PANTHER" id="PTHR43477">
    <property type="entry name" value="DIHYDROANTICAPSIN 7-DEHYDROGENASE"/>
    <property type="match status" value="1"/>
</dbReference>
<proteinExistence type="inferred from homology"/>
<dbReference type="FunFam" id="3.40.50.720:FF:000084">
    <property type="entry name" value="Short-chain dehydrogenase reductase"/>
    <property type="match status" value="1"/>
</dbReference>
<comment type="caution">
    <text evidence="3">The sequence shown here is derived from an EMBL/GenBank/DDBJ whole genome shotgun (WGS) entry which is preliminary data.</text>
</comment>
<reference evidence="3 4" key="1">
    <citation type="submission" date="2019-07" db="EMBL/GenBank/DDBJ databases">
        <title>Whole genome shotgun sequence of Reyranella soli NBRC 108950.</title>
        <authorList>
            <person name="Hosoyama A."/>
            <person name="Uohara A."/>
            <person name="Ohji S."/>
            <person name="Ichikawa N."/>
        </authorList>
    </citation>
    <scope>NUCLEOTIDE SEQUENCE [LARGE SCALE GENOMIC DNA]</scope>
    <source>
        <strain evidence="3 4">NBRC 108950</strain>
    </source>
</reference>
<dbReference type="GO" id="GO:0016491">
    <property type="term" value="F:oxidoreductase activity"/>
    <property type="evidence" value="ECO:0007669"/>
    <property type="project" value="UniProtKB-KW"/>
</dbReference>
<keyword evidence="2" id="KW-0560">Oxidoreductase</keyword>
<dbReference type="Pfam" id="PF13561">
    <property type="entry name" value="adh_short_C2"/>
    <property type="match status" value="1"/>
</dbReference>
<accession>A0A512N654</accession>
<dbReference type="InterPro" id="IPR036291">
    <property type="entry name" value="NAD(P)-bd_dom_sf"/>
</dbReference>
<sequence>MSLAHDLYFSGRRILVTGAANGFGEAMAGLFYAAGAQLVLADIEEQPLAAVASRYGAAAHVFDQADPASVEDLAKAAGPVDILINNAGVLVAKPLLETSLEEVRRTVDIDFVGALRLIQLIGRGMVERRRGVILSIGSQTAFSGGENRAVYAAAKAAISQLTKSAAVEWGPYGVRVVCLAPGRSLTRMTRQTAKEGQSGDRGLARVPLGRWGTAEEIAKMAMFLVSDAASYMTGETVIADGGYVHG</sequence>
<dbReference type="Gene3D" id="3.40.50.720">
    <property type="entry name" value="NAD(P)-binding Rossmann-like Domain"/>
    <property type="match status" value="1"/>
</dbReference>
<dbReference type="InterPro" id="IPR051122">
    <property type="entry name" value="SDR_DHRS6-like"/>
</dbReference>
<comment type="similarity">
    <text evidence="1">Belongs to the short-chain dehydrogenases/reductases (SDR) family.</text>
</comment>
<keyword evidence="4" id="KW-1185">Reference proteome</keyword>
<dbReference type="OrthoDB" id="9803333at2"/>
<dbReference type="PRINTS" id="PR00081">
    <property type="entry name" value="GDHRDH"/>
</dbReference>
<dbReference type="Proteomes" id="UP000321058">
    <property type="component" value="Unassembled WGS sequence"/>
</dbReference>
<evidence type="ECO:0000256" key="1">
    <source>
        <dbReference type="ARBA" id="ARBA00006484"/>
    </source>
</evidence>
<dbReference type="AlphaFoldDB" id="A0A512N654"/>
<evidence type="ECO:0000313" key="3">
    <source>
        <dbReference type="EMBL" id="GEP54456.1"/>
    </source>
</evidence>
<protein>
    <submittedName>
        <fullName evidence="3">3-oxoacyl-ACP reductase</fullName>
    </submittedName>
</protein>
<dbReference type="InterPro" id="IPR020904">
    <property type="entry name" value="Sc_DH/Rdtase_CS"/>
</dbReference>
<dbReference type="CDD" id="cd05233">
    <property type="entry name" value="SDR_c"/>
    <property type="match status" value="1"/>
</dbReference>
<dbReference type="SUPFAM" id="SSF51735">
    <property type="entry name" value="NAD(P)-binding Rossmann-fold domains"/>
    <property type="match status" value="1"/>
</dbReference>
<evidence type="ECO:0000313" key="4">
    <source>
        <dbReference type="Proteomes" id="UP000321058"/>
    </source>
</evidence>
<name>A0A512N654_9HYPH</name>